<dbReference type="PROSITE" id="PS50949">
    <property type="entry name" value="HTH_GNTR"/>
    <property type="match status" value="1"/>
</dbReference>
<dbReference type="Pfam" id="PF00392">
    <property type="entry name" value="GntR"/>
    <property type="match status" value="1"/>
</dbReference>
<dbReference type="Gene3D" id="1.10.10.10">
    <property type="entry name" value="Winged helix-like DNA-binding domain superfamily/Winged helix DNA-binding domain"/>
    <property type="match status" value="1"/>
</dbReference>
<organism evidence="6 7">
    <name type="scientific">Enterococcus aquimarinus</name>
    <dbReference type="NCBI Taxonomy" id="328396"/>
    <lineage>
        <taxon>Bacteria</taxon>
        <taxon>Bacillati</taxon>
        <taxon>Bacillota</taxon>
        <taxon>Bacilli</taxon>
        <taxon>Lactobacillales</taxon>
        <taxon>Enterococcaceae</taxon>
        <taxon>Enterococcus</taxon>
    </lineage>
</organism>
<dbReference type="PANTHER" id="PTHR44846">
    <property type="entry name" value="MANNOSYL-D-GLYCERATE TRANSPORT/METABOLISM SYSTEM REPRESSOR MNGR-RELATED"/>
    <property type="match status" value="1"/>
</dbReference>
<dbReference type="InterPro" id="IPR028978">
    <property type="entry name" value="Chorismate_lyase_/UTRA_dom_sf"/>
</dbReference>
<feature type="domain" description="HTH gntR-type" evidence="5">
    <location>
        <begin position="3"/>
        <end position="71"/>
    </location>
</feature>
<evidence type="ECO:0000256" key="4">
    <source>
        <dbReference type="ARBA" id="ARBA00023163"/>
    </source>
</evidence>
<dbReference type="GO" id="GO:0003677">
    <property type="term" value="F:DNA binding"/>
    <property type="evidence" value="ECO:0007669"/>
    <property type="project" value="UniProtKB-KW"/>
</dbReference>
<dbReference type="PRINTS" id="PR00035">
    <property type="entry name" value="HTHGNTR"/>
</dbReference>
<evidence type="ECO:0000313" key="6">
    <source>
        <dbReference type="EMBL" id="OJG09368.1"/>
    </source>
</evidence>
<dbReference type="PANTHER" id="PTHR44846:SF5">
    <property type="entry name" value="HTH-TYPE TRANSCRIPTIONAL REGULATOR GMUR"/>
    <property type="match status" value="1"/>
</dbReference>
<keyword evidence="7" id="KW-1185">Reference proteome</keyword>
<evidence type="ECO:0000256" key="1">
    <source>
        <dbReference type="ARBA" id="ARBA00022491"/>
    </source>
</evidence>
<evidence type="ECO:0000256" key="3">
    <source>
        <dbReference type="ARBA" id="ARBA00023125"/>
    </source>
</evidence>
<dbReference type="SMART" id="SM00866">
    <property type="entry name" value="UTRA"/>
    <property type="match status" value="1"/>
</dbReference>
<sequence>MEVTKYETIANVLRERIQNGIYPTDSLLPNQLELVDEFNVSRATIKKAINILAMEGLIYSQRGSGTRVLKSSIWGAENYSATEYDGLSKQMKNRNLTSQVIVFEVEFPDETIKKKLLLESHQPVYKIIRLRLLDGNPYVLEHTYMPTELVPNLTPTILEQSIYDYIHRELGIYFAGAYRNLKADKADHYDTDYLNCQVTDPILEVEQVIYLKNGQPIEYSRSRNRFDQRSYSILDVME</sequence>
<gene>
    <name evidence="6" type="ORF">RU93_GL000854</name>
</gene>
<dbReference type="Gene3D" id="3.40.1410.10">
    <property type="entry name" value="Chorismate lyase-like"/>
    <property type="match status" value="1"/>
</dbReference>
<dbReference type="CDD" id="cd07377">
    <property type="entry name" value="WHTH_GntR"/>
    <property type="match status" value="1"/>
</dbReference>
<dbReference type="GO" id="GO:0003700">
    <property type="term" value="F:DNA-binding transcription factor activity"/>
    <property type="evidence" value="ECO:0007669"/>
    <property type="project" value="InterPro"/>
</dbReference>
<dbReference type="OrthoDB" id="9815017at2"/>
<dbReference type="STRING" id="328396.RU93_GL000854"/>
<dbReference type="EMBL" id="JXKD01000017">
    <property type="protein sequence ID" value="OJG09368.1"/>
    <property type="molecule type" value="Genomic_DNA"/>
</dbReference>
<dbReference type="Proteomes" id="UP000182149">
    <property type="component" value="Unassembled WGS sequence"/>
</dbReference>
<keyword evidence="4" id="KW-0804">Transcription</keyword>
<protein>
    <submittedName>
        <fullName evidence="6">GntR family transcriptional regulator</fullName>
    </submittedName>
</protein>
<keyword evidence="2" id="KW-0805">Transcription regulation</keyword>
<dbReference type="InterPro" id="IPR000524">
    <property type="entry name" value="Tscrpt_reg_HTH_GntR"/>
</dbReference>
<dbReference type="SUPFAM" id="SSF46785">
    <property type="entry name" value="Winged helix' DNA-binding domain"/>
    <property type="match status" value="1"/>
</dbReference>
<dbReference type="InterPro" id="IPR036388">
    <property type="entry name" value="WH-like_DNA-bd_sf"/>
</dbReference>
<keyword evidence="3" id="KW-0238">DNA-binding</keyword>
<dbReference type="FunFam" id="3.40.1410.10:FF:000008">
    <property type="entry name" value="Transcriptional regulator, GntR family"/>
    <property type="match status" value="1"/>
</dbReference>
<evidence type="ECO:0000259" key="5">
    <source>
        <dbReference type="PROSITE" id="PS50949"/>
    </source>
</evidence>
<accession>A0A1L8QPC1</accession>
<keyword evidence="1" id="KW-0678">Repressor</keyword>
<dbReference type="SUPFAM" id="SSF64288">
    <property type="entry name" value="Chorismate lyase-like"/>
    <property type="match status" value="1"/>
</dbReference>
<reference evidence="6 7" key="1">
    <citation type="submission" date="2014-12" db="EMBL/GenBank/DDBJ databases">
        <title>Draft genome sequences of 29 type strains of Enterococci.</title>
        <authorList>
            <person name="Zhong Z."/>
            <person name="Sun Z."/>
            <person name="Liu W."/>
            <person name="Zhang W."/>
            <person name="Zhang H."/>
        </authorList>
    </citation>
    <scope>NUCLEOTIDE SEQUENCE [LARGE SCALE GENOMIC DNA]</scope>
    <source>
        <strain evidence="6 7">DSM 17690</strain>
    </source>
</reference>
<dbReference type="GO" id="GO:0045892">
    <property type="term" value="P:negative regulation of DNA-templated transcription"/>
    <property type="evidence" value="ECO:0007669"/>
    <property type="project" value="TreeGrafter"/>
</dbReference>
<dbReference type="SMART" id="SM00345">
    <property type="entry name" value="HTH_GNTR"/>
    <property type="match status" value="1"/>
</dbReference>
<dbReference type="AlphaFoldDB" id="A0A1L8QPC1"/>
<proteinExistence type="predicted"/>
<dbReference type="InterPro" id="IPR011663">
    <property type="entry name" value="UTRA"/>
</dbReference>
<evidence type="ECO:0000256" key="2">
    <source>
        <dbReference type="ARBA" id="ARBA00023015"/>
    </source>
</evidence>
<evidence type="ECO:0000313" key="7">
    <source>
        <dbReference type="Proteomes" id="UP000182149"/>
    </source>
</evidence>
<dbReference type="Pfam" id="PF07702">
    <property type="entry name" value="UTRA"/>
    <property type="match status" value="1"/>
</dbReference>
<dbReference type="InterPro" id="IPR036390">
    <property type="entry name" value="WH_DNA-bd_sf"/>
</dbReference>
<name>A0A1L8QPC1_9ENTE</name>
<comment type="caution">
    <text evidence="6">The sequence shown here is derived from an EMBL/GenBank/DDBJ whole genome shotgun (WGS) entry which is preliminary data.</text>
</comment>
<dbReference type="InterPro" id="IPR050679">
    <property type="entry name" value="Bact_HTH_transcr_reg"/>
</dbReference>